<organism evidence="1 2">
    <name type="scientific">Chitinophaga agrisoli</name>
    <dbReference type="NCBI Taxonomy" id="2607653"/>
    <lineage>
        <taxon>Bacteria</taxon>
        <taxon>Pseudomonadati</taxon>
        <taxon>Bacteroidota</taxon>
        <taxon>Chitinophagia</taxon>
        <taxon>Chitinophagales</taxon>
        <taxon>Chitinophagaceae</taxon>
        <taxon>Chitinophaga</taxon>
    </lineage>
</organism>
<dbReference type="RefSeq" id="WP_149836876.1">
    <property type="nucleotide sequence ID" value="NZ_VUOC01000001.1"/>
</dbReference>
<accession>A0A5B2W537</accession>
<dbReference type="Proteomes" id="UP000324611">
    <property type="component" value="Unassembled WGS sequence"/>
</dbReference>
<comment type="caution">
    <text evidence="1">The sequence shown here is derived from an EMBL/GenBank/DDBJ whole genome shotgun (WGS) entry which is preliminary data.</text>
</comment>
<reference evidence="1 2" key="2">
    <citation type="submission" date="2019-09" db="EMBL/GenBank/DDBJ databases">
        <authorList>
            <person name="Jin C."/>
        </authorList>
    </citation>
    <scope>NUCLEOTIDE SEQUENCE [LARGE SCALE GENOMIC DNA]</scope>
    <source>
        <strain evidence="1 2">BN140078</strain>
    </source>
</reference>
<protein>
    <submittedName>
        <fullName evidence="1">Uncharacterized protein</fullName>
    </submittedName>
</protein>
<dbReference type="EMBL" id="VUOC01000001">
    <property type="protein sequence ID" value="KAA2245487.1"/>
    <property type="molecule type" value="Genomic_DNA"/>
</dbReference>
<keyword evidence="2" id="KW-1185">Reference proteome</keyword>
<sequence length="75" mass="7793">MALNKDVLGQALYNAASAFNDGEYPQIEDARKAFWKAIAEAFINHITGSGIVKVPGTGLNAGSNPVTGEATGTIQ</sequence>
<evidence type="ECO:0000313" key="1">
    <source>
        <dbReference type="EMBL" id="KAA2245487.1"/>
    </source>
</evidence>
<dbReference type="AlphaFoldDB" id="A0A5B2W537"/>
<reference evidence="1 2" key="1">
    <citation type="submission" date="2019-09" db="EMBL/GenBank/DDBJ databases">
        <title>Chitinophaga ginsengihumi sp. nov., isolated from soil of ginseng rhizosphere.</title>
        <authorList>
            <person name="Lee J."/>
        </authorList>
    </citation>
    <scope>NUCLEOTIDE SEQUENCE [LARGE SCALE GENOMIC DNA]</scope>
    <source>
        <strain evidence="1 2">BN140078</strain>
    </source>
</reference>
<gene>
    <name evidence="1" type="ORF">F0L74_05890</name>
</gene>
<proteinExistence type="predicted"/>
<evidence type="ECO:0000313" key="2">
    <source>
        <dbReference type="Proteomes" id="UP000324611"/>
    </source>
</evidence>
<name>A0A5B2W537_9BACT</name>